<proteinExistence type="predicted"/>
<evidence type="ECO:0000313" key="2">
    <source>
        <dbReference type="Proteomes" id="UP001207468"/>
    </source>
</evidence>
<name>A0ACC0U957_9AGAM</name>
<organism evidence="1 2">
    <name type="scientific">Russula earlei</name>
    <dbReference type="NCBI Taxonomy" id="71964"/>
    <lineage>
        <taxon>Eukaryota</taxon>
        <taxon>Fungi</taxon>
        <taxon>Dikarya</taxon>
        <taxon>Basidiomycota</taxon>
        <taxon>Agaricomycotina</taxon>
        <taxon>Agaricomycetes</taxon>
        <taxon>Russulales</taxon>
        <taxon>Russulaceae</taxon>
        <taxon>Russula</taxon>
    </lineage>
</organism>
<reference evidence="1" key="1">
    <citation type="submission" date="2021-03" db="EMBL/GenBank/DDBJ databases">
        <title>Evolutionary priming and transition to the ectomycorrhizal habit in an iconic lineage of mushroom-forming fungi: is preadaptation a requirement?</title>
        <authorList>
            <consortium name="DOE Joint Genome Institute"/>
            <person name="Looney B.P."/>
            <person name="Miyauchi S."/>
            <person name="Morin E."/>
            <person name="Drula E."/>
            <person name="Courty P.E."/>
            <person name="Chicoki N."/>
            <person name="Fauchery L."/>
            <person name="Kohler A."/>
            <person name="Kuo A."/>
            <person name="LaButti K."/>
            <person name="Pangilinan J."/>
            <person name="Lipzen A."/>
            <person name="Riley R."/>
            <person name="Andreopoulos W."/>
            <person name="He G."/>
            <person name="Johnson J."/>
            <person name="Barry K.W."/>
            <person name="Grigoriev I.V."/>
            <person name="Nagy L."/>
            <person name="Hibbett D."/>
            <person name="Henrissat B."/>
            <person name="Matheny P.B."/>
            <person name="Labbe J."/>
            <person name="Martin A.F."/>
        </authorList>
    </citation>
    <scope>NUCLEOTIDE SEQUENCE</scope>
    <source>
        <strain evidence="1">BPL698</strain>
    </source>
</reference>
<accession>A0ACC0U957</accession>
<keyword evidence="2" id="KW-1185">Reference proteome</keyword>
<protein>
    <submittedName>
        <fullName evidence="1">Uncharacterized protein</fullName>
    </submittedName>
</protein>
<sequence>MQPLILFKALWSLNTVDGDQNDDDCCDESEIPAHVDPEADPLKWLDDSLLDLSVFEHHYFDLAAEFDISCYIQILADSISNGTTTPSGNM</sequence>
<evidence type="ECO:0000313" key="1">
    <source>
        <dbReference type="EMBL" id="KAI9508027.1"/>
    </source>
</evidence>
<dbReference type="EMBL" id="JAGFNK010000103">
    <property type="protein sequence ID" value="KAI9508027.1"/>
    <property type="molecule type" value="Genomic_DNA"/>
</dbReference>
<dbReference type="Proteomes" id="UP001207468">
    <property type="component" value="Unassembled WGS sequence"/>
</dbReference>
<comment type="caution">
    <text evidence="1">The sequence shown here is derived from an EMBL/GenBank/DDBJ whole genome shotgun (WGS) entry which is preliminary data.</text>
</comment>
<gene>
    <name evidence="1" type="ORF">F5148DRAFT_980502</name>
</gene>